<dbReference type="EMBL" id="JADNRY010000375">
    <property type="protein sequence ID" value="KAF9058474.1"/>
    <property type="molecule type" value="Genomic_DNA"/>
</dbReference>
<name>A0A9P5TXS9_9AGAR</name>
<proteinExistence type="predicted"/>
<accession>A0A9P5TXS9</accession>
<evidence type="ECO:0000313" key="2">
    <source>
        <dbReference type="Proteomes" id="UP000772434"/>
    </source>
</evidence>
<evidence type="ECO:0000313" key="1">
    <source>
        <dbReference type="EMBL" id="KAF9058474.1"/>
    </source>
</evidence>
<dbReference type="OrthoDB" id="2533496at2759"/>
<keyword evidence="2" id="KW-1185">Reference proteome</keyword>
<reference evidence="1" key="1">
    <citation type="submission" date="2020-11" db="EMBL/GenBank/DDBJ databases">
        <authorList>
            <consortium name="DOE Joint Genome Institute"/>
            <person name="Ahrendt S."/>
            <person name="Riley R."/>
            <person name="Andreopoulos W."/>
            <person name="Labutti K."/>
            <person name="Pangilinan J."/>
            <person name="Ruiz-Duenas F.J."/>
            <person name="Barrasa J.M."/>
            <person name="Sanchez-Garcia M."/>
            <person name="Camarero S."/>
            <person name="Miyauchi S."/>
            <person name="Serrano A."/>
            <person name="Linde D."/>
            <person name="Babiker R."/>
            <person name="Drula E."/>
            <person name="Ayuso-Fernandez I."/>
            <person name="Pacheco R."/>
            <person name="Padilla G."/>
            <person name="Ferreira P."/>
            <person name="Barriuso J."/>
            <person name="Kellner H."/>
            <person name="Castanera R."/>
            <person name="Alfaro M."/>
            <person name="Ramirez L."/>
            <person name="Pisabarro A.G."/>
            <person name="Kuo A."/>
            <person name="Tritt A."/>
            <person name="Lipzen A."/>
            <person name="He G."/>
            <person name="Yan M."/>
            <person name="Ng V."/>
            <person name="Cullen D."/>
            <person name="Martin F."/>
            <person name="Rosso M.-N."/>
            <person name="Henrissat B."/>
            <person name="Hibbett D."/>
            <person name="Martinez A.T."/>
            <person name="Grigoriev I.V."/>
        </authorList>
    </citation>
    <scope>NUCLEOTIDE SEQUENCE</scope>
    <source>
        <strain evidence="1">AH 40177</strain>
    </source>
</reference>
<dbReference type="AlphaFoldDB" id="A0A9P5TXS9"/>
<organism evidence="1 2">
    <name type="scientific">Rhodocollybia butyracea</name>
    <dbReference type="NCBI Taxonomy" id="206335"/>
    <lineage>
        <taxon>Eukaryota</taxon>
        <taxon>Fungi</taxon>
        <taxon>Dikarya</taxon>
        <taxon>Basidiomycota</taxon>
        <taxon>Agaricomycotina</taxon>
        <taxon>Agaricomycetes</taxon>
        <taxon>Agaricomycetidae</taxon>
        <taxon>Agaricales</taxon>
        <taxon>Marasmiineae</taxon>
        <taxon>Omphalotaceae</taxon>
        <taxon>Rhodocollybia</taxon>
    </lineage>
</organism>
<protein>
    <submittedName>
        <fullName evidence="1">Uncharacterized protein</fullName>
    </submittedName>
</protein>
<sequence>MAETQTAPTTVEINDAIFCQHFKEVCSDCDYDGREENDAFFGLDPIDREGIEAPPATTNKEGIYQCKKHGSAACNQCFGWKKQITRLRTQAKKAGKK</sequence>
<dbReference type="Proteomes" id="UP000772434">
    <property type="component" value="Unassembled WGS sequence"/>
</dbReference>
<comment type="caution">
    <text evidence="1">The sequence shown here is derived from an EMBL/GenBank/DDBJ whole genome shotgun (WGS) entry which is preliminary data.</text>
</comment>
<gene>
    <name evidence="1" type="ORF">BDP27DRAFT_577198</name>
</gene>